<evidence type="ECO:0000256" key="3">
    <source>
        <dbReference type="ARBA" id="ARBA00022525"/>
    </source>
</evidence>
<feature type="signal peptide" evidence="9">
    <location>
        <begin position="1"/>
        <end position="20"/>
    </location>
</feature>
<feature type="disulfide bond" evidence="7">
    <location>
        <begin position="71"/>
        <end position="98"/>
    </location>
</feature>
<dbReference type="PANTHER" id="PTHR22918:SF1">
    <property type="entry name" value="FIBRONECTIN TYPE-II DOMAIN-CONTAINING PROTEIN"/>
    <property type="match status" value="1"/>
</dbReference>
<dbReference type="InterPro" id="IPR000562">
    <property type="entry name" value="FN_type2_dom"/>
</dbReference>
<dbReference type="PROSITE" id="PS00023">
    <property type="entry name" value="FN2_1"/>
    <property type="match status" value="1"/>
</dbReference>
<dbReference type="PANTHER" id="PTHR22918">
    <property type="entry name" value="SEMINAL PLASMA PROTEIN"/>
    <property type="match status" value="1"/>
</dbReference>
<feature type="transmembrane region" description="Helical" evidence="8">
    <location>
        <begin position="400"/>
        <end position="420"/>
    </location>
</feature>
<name>A0ABR3N0F4_9TELE</name>
<protein>
    <recommendedName>
        <fullName evidence="10">Fibronectin type-II domain-containing protein</fullName>
    </recommendedName>
</protein>
<dbReference type="CDD" id="cd23407">
    <property type="entry name" value="beta-trefoil_Ricin_MRC1"/>
    <property type="match status" value="2"/>
</dbReference>
<dbReference type="SUPFAM" id="SSF57440">
    <property type="entry name" value="Kringle-like"/>
    <property type="match status" value="3"/>
</dbReference>
<feature type="disulfide bond" evidence="7">
    <location>
        <begin position="574"/>
        <end position="600"/>
    </location>
</feature>
<dbReference type="InterPro" id="IPR000772">
    <property type="entry name" value="Ricin_B_lectin"/>
</dbReference>
<keyword evidence="3" id="KW-0964">Secreted</keyword>
<dbReference type="PROSITE" id="PS51092">
    <property type="entry name" value="FN2_2"/>
    <property type="match status" value="3"/>
</dbReference>
<feature type="domain" description="Fibronectin type-II" evidence="10">
    <location>
        <begin position="52"/>
        <end position="100"/>
    </location>
</feature>
<keyword evidence="8" id="KW-0812">Transmembrane</keyword>
<feature type="disulfide bond" evidence="7">
    <location>
        <begin position="251"/>
        <end position="277"/>
    </location>
</feature>
<feature type="chain" id="PRO_5045557339" description="Fibronectin type-II domain-containing protein" evidence="9">
    <location>
        <begin position="21"/>
        <end position="663"/>
    </location>
</feature>
<keyword evidence="8" id="KW-1133">Transmembrane helix</keyword>
<evidence type="ECO:0000259" key="10">
    <source>
        <dbReference type="PROSITE" id="PS51092"/>
    </source>
</evidence>
<dbReference type="EMBL" id="JAYMGO010000008">
    <property type="protein sequence ID" value="KAL1270321.1"/>
    <property type="molecule type" value="Genomic_DNA"/>
</dbReference>
<feature type="disulfide bond" evidence="7">
    <location>
        <begin position="265"/>
        <end position="292"/>
    </location>
</feature>
<keyword evidence="4 9" id="KW-0732">Signal</keyword>
<gene>
    <name evidence="11" type="ORF">QQF64_032610</name>
</gene>
<keyword evidence="8" id="KW-0472">Membrane</keyword>
<keyword evidence="12" id="KW-1185">Reference proteome</keyword>
<evidence type="ECO:0000256" key="2">
    <source>
        <dbReference type="ARBA" id="ARBA00010011"/>
    </source>
</evidence>
<evidence type="ECO:0000256" key="9">
    <source>
        <dbReference type="SAM" id="SignalP"/>
    </source>
</evidence>
<evidence type="ECO:0000256" key="5">
    <source>
        <dbReference type="ARBA" id="ARBA00022737"/>
    </source>
</evidence>
<keyword evidence="6 7" id="KW-1015">Disulfide bond</keyword>
<sequence length="663" mass="75452">MNQLYILLLALWSAFNASDAWSPDHNTTTDSPDAWNTASTSVAEIYTIGGNSLGKPCYFPFKFGGKWYTDCTADGRKDRRLWCSTVKDFDTEEKWGFCPKRNLDSSSFLIYNEDHNKCVKVVSATVVHTVPCDVSSKDQYFRWISSSQIISLSLGLCLGSKNISDWVKIILLPCNDLSPVQTWECKNETLFGLKGYPLHLNYGNYDEPNVMLYSGTGVWSRWLIYGTNDSLCSRGYQDTYTIGGNALGKPCHFPFKFDGKWYADCTADGRTDGHLWCSTEKDYDTEEKWGFCPPKNVPVPNITVFRQMDDSEHLIIMCSFGRRLIESSFHLFLEGEHNYTLNNALCYSGGKCVFDVKVIPPVSFICEHRIHFIESHQSETYIYSPSELAKNDDDAKGVSLLYIFLSCLAVLLIVTVVVIIRKKAKDLDISSFLIYNEDHNKCVQVVSATVVHTVPCDVSSKDQHFRWISSKIISLSLGLCLGSENIRNWVKVILLPCNDLTPMQTWECKNETLFGLKGYPLHLNYGNYNEPNVMLYSGTGVWSRWLIYGTNDSLCSRGYQDTYTIGGNALGKPCHFPFKLGGKWYADCTADGRTEGQLWCSTEKDYDTERKWGFCPRKNVPVPNVTVFRQMEDREHVMVMCSFGRRLIESSFHLFLEGEHNYT</sequence>
<evidence type="ECO:0000256" key="8">
    <source>
        <dbReference type="SAM" id="Phobius"/>
    </source>
</evidence>
<dbReference type="CDD" id="cd00062">
    <property type="entry name" value="FN2"/>
    <property type="match status" value="3"/>
</dbReference>
<accession>A0ABR3N0F4</accession>
<dbReference type="SMART" id="SM00458">
    <property type="entry name" value="RICIN"/>
    <property type="match status" value="2"/>
</dbReference>
<dbReference type="PROSITE" id="PS50231">
    <property type="entry name" value="RICIN_B_LECTIN"/>
    <property type="match status" value="2"/>
</dbReference>
<organism evidence="11 12">
    <name type="scientific">Cirrhinus molitorella</name>
    <name type="common">mud carp</name>
    <dbReference type="NCBI Taxonomy" id="172907"/>
    <lineage>
        <taxon>Eukaryota</taxon>
        <taxon>Metazoa</taxon>
        <taxon>Chordata</taxon>
        <taxon>Craniata</taxon>
        <taxon>Vertebrata</taxon>
        <taxon>Euteleostomi</taxon>
        <taxon>Actinopterygii</taxon>
        <taxon>Neopterygii</taxon>
        <taxon>Teleostei</taxon>
        <taxon>Ostariophysi</taxon>
        <taxon>Cypriniformes</taxon>
        <taxon>Cyprinidae</taxon>
        <taxon>Labeoninae</taxon>
        <taxon>Labeonini</taxon>
        <taxon>Cirrhinus</taxon>
    </lineage>
</organism>
<dbReference type="Pfam" id="PF00040">
    <property type="entry name" value="fn2"/>
    <property type="match status" value="3"/>
</dbReference>
<keyword evidence="5" id="KW-0677">Repeat</keyword>
<comment type="subcellular location">
    <subcellularLocation>
        <location evidence="1">Secreted</location>
    </subcellularLocation>
</comment>
<feature type="disulfide bond" evidence="7">
    <location>
        <begin position="588"/>
        <end position="615"/>
    </location>
</feature>
<dbReference type="InterPro" id="IPR036943">
    <property type="entry name" value="FN_type2_sf"/>
</dbReference>
<dbReference type="SMART" id="SM00059">
    <property type="entry name" value="FN2"/>
    <property type="match status" value="3"/>
</dbReference>
<proteinExistence type="inferred from homology"/>
<dbReference type="Gene3D" id="2.10.10.10">
    <property type="entry name" value="Fibronectin, type II, collagen-binding"/>
    <property type="match status" value="3"/>
</dbReference>
<evidence type="ECO:0000256" key="7">
    <source>
        <dbReference type="PROSITE-ProRule" id="PRU00479"/>
    </source>
</evidence>
<feature type="disulfide bond" evidence="7">
    <location>
        <begin position="57"/>
        <end position="83"/>
    </location>
</feature>
<dbReference type="InterPro" id="IPR051666">
    <property type="entry name" value="SP_Capacitation_Regulator"/>
</dbReference>
<evidence type="ECO:0000256" key="4">
    <source>
        <dbReference type="ARBA" id="ARBA00022729"/>
    </source>
</evidence>
<dbReference type="PRINTS" id="PR00013">
    <property type="entry name" value="FNTYPEII"/>
</dbReference>
<feature type="domain" description="Fibronectin type-II" evidence="10">
    <location>
        <begin position="569"/>
        <end position="617"/>
    </location>
</feature>
<dbReference type="Proteomes" id="UP001558613">
    <property type="component" value="Unassembled WGS sequence"/>
</dbReference>
<evidence type="ECO:0000256" key="6">
    <source>
        <dbReference type="ARBA" id="ARBA00023157"/>
    </source>
</evidence>
<feature type="domain" description="Fibronectin type-II" evidence="10">
    <location>
        <begin position="246"/>
        <end position="294"/>
    </location>
</feature>
<dbReference type="InterPro" id="IPR013806">
    <property type="entry name" value="Kringle-like"/>
</dbReference>
<comment type="caution">
    <text evidence="11">The sequence shown here is derived from an EMBL/GenBank/DDBJ whole genome shotgun (WGS) entry which is preliminary data.</text>
</comment>
<evidence type="ECO:0000313" key="11">
    <source>
        <dbReference type="EMBL" id="KAL1270321.1"/>
    </source>
</evidence>
<dbReference type="Gene3D" id="2.80.10.50">
    <property type="match status" value="2"/>
</dbReference>
<reference evidence="11 12" key="1">
    <citation type="submission" date="2023-09" db="EMBL/GenBank/DDBJ databases">
        <authorList>
            <person name="Wang M."/>
        </authorList>
    </citation>
    <scope>NUCLEOTIDE SEQUENCE [LARGE SCALE GENOMIC DNA]</scope>
    <source>
        <strain evidence="11">GT-2023</strain>
        <tissue evidence="11">Liver</tissue>
    </source>
</reference>
<evidence type="ECO:0000256" key="1">
    <source>
        <dbReference type="ARBA" id="ARBA00004613"/>
    </source>
</evidence>
<dbReference type="Pfam" id="PF24562">
    <property type="entry name" value="CysR_MRC2_N"/>
    <property type="match status" value="2"/>
</dbReference>
<evidence type="ECO:0000313" key="12">
    <source>
        <dbReference type="Proteomes" id="UP001558613"/>
    </source>
</evidence>
<dbReference type="InterPro" id="IPR035992">
    <property type="entry name" value="Ricin_B-like_lectins"/>
</dbReference>
<comment type="similarity">
    <text evidence="2">Belongs to the seminal plasma protein family.</text>
</comment>
<dbReference type="SUPFAM" id="SSF50370">
    <property type="entry name" value="Ricin B-like lectins"/>
    <property type="match status" value="2"/>
</dbReference>